<sequence>MDLLSLFIGIVIGGVIGALALRLVLGRRSDGAPAEAGEDPALVEARHQAQIAEIRAVEAAAQAELRAQEHEVRARLQAELASTLARVEGLEEQIGAARTQYRELVEQQRSDQAERAEREKRESAVLQALSPVRETLQTMQTKVTELERQRSEQYGSLAEQLKQAQVSDEQLRTTTESLASALRSNSTRGVWGETQLRRVVEAAGLTNQVDFTMQHSISTDAGNGRPDMVVRLPGSKAIPVDAKVPLEAYIEASQIPVTATGEEGARRKQLIDKHVKAVRAHIDALAKKTYWEGLDSSPEFVIAFIPSESLLSSALEADPALLDYAFGKRVALASPVNLWAVLKTVAFAWQQQAVSDEAKKLFDLGNTLYQRIGTLAGHADGLRKAIARTVDSYNKFANSLESRVLVTARQFPGIDATKIELLAEPEVIHEQPRPLTAPEVTESLVQGAESSDPAPQLLLDAVEMPDAEAPGVEAPEAEQGADRGHTSDAGARSELDEPSLLDLDPEIRSKIAD</sequence>
<evidence type="ECO:0000256" key="5">
    <source>
        <dbReference type="SAM" id="Coils"/>
    </source>
</evidence>
<dbReference type="AlphaFoldDB" id="A0A975INF5"/>
<evidence type="ECO:0000256" key="3">
    <source>
        <dbReference type="ARBA" id="ARBA00023054"/>
    </source>
</evidence>
<dbReference type="PANTHER" id="PTHR30563">
    <property type="entry name" value="DNA RECOMBINATION PROTEIN RMUC"/>
    <property type="match status" value="1"/>
</dbReference>
<proteinExistence type="inferred from homology"/>
<dbReference type="Pfam" id="PF02646">
    <property type="entry name" value="RmuC"/>
    <property type="match status" value="1"/>
</dbReference>
<name>A0A975INF5_9MICO</name>
<feature type="coiled-coil region" evidence="5">
    <location>
        <begin position="51"/>
        <end position="122"/>
    </location>
</feature>
<feature type="transmembrane region" description="Helical" evidence="7">
    <location>
        <begin position="6"/>
        <end position="25"/>
    </location>
</feature>
<evidence type="ECO:0000313" key="9">
    <source>
        <dbReference type="Proteomes" id="UP000671914"/>
    </source>
</evidence>
<evidence type="ECO:0000256" key="6">
    <source>
        <dbReference type="SAM" id="MobiDB-lite"/>
    </source>
</evidence>
<feature type="compositionally biased region" description="Basic and acidic residues" evidence="6">
    <location>
        <begin position="480"/>
        <end position="495"/>
    </location>
</feature>
<evidence type="ECO:0000256" key="4">
    <source>
        <dbReference type="ARBA" id="ARBA00023172"/>
    </source>
</evidence>
<dbReference type="InterPro" id="IPR003798">
    <property type="entry name" value="DNA_recombination_RmuC"/>
</dbReference>
<reference evidence="8" key="1">
    <citation type="submission" date="2021-03" db="EMBL/GenBank/DDBJ databases">
        <title>Agromyces archimandritus sp. nov., isolated from the cockroach Archimandrita tessellata.</title>
        <authorList>
            <person name="Guzman J."/>
            <person name="Ortuzar M."/>
            <person name="Poehlein A."/>
            <person name="Daniel R."/>
            <person name="Trujillo M."/>
            <person name="Vilcinskas A."/>
        </authorList>
    </citation>
    <scope>NUCLEOTIDE SEQUENCE</scope>
    <source>
        <strain evidence="8">G127AT</strain>
    </source>
</reference>
<protein>
    <submittedName>
        <fullName evidence="8">DNA recombination protein RmuC</fullName>
    </submittedName>
</protein>
<keyword evidence="7" id="KW-0472">Membrane</keyword>
<dbReference type="KEGG" id="aarc:G127AT_12980"/>
<evidence type="ECO:0000256" key="2">
    <source>
        <dbReference type="ARBA" id="ARBA00009840"/>
    </source>
</evidence>
<gene>
    <name evidence="8" type="primary">rmuC</name>
    <name evidence="8" type="ORF">G127AT_12980</name>
</gene>
<keyword evidence="7" id="KW-0812">Transmembrane</keyword>
<comment type="similarity">
    <text evidence="2">Belongs to the RmuC family.</text>
</comment>
<keyword evidence="4" id="KW-0233">DNA recombination</keyword>
<organism evidence="8 9">
    <name type="scientific">Agromyces archimandritae</name>
    <dbReference type="NCBI Taxonomy" id="2781962"/>
    <lineage>
        <taxon>Bacteria</taxon>
        <taxon>Bacillati</taxon>
        <taxon>Actinomycetota</taxon>
        <taxon>Actinomycetes</taxon>
        <taxon>Micrococcales</taxon>
        <taxon>Microbacteriaceae</taxon>
        <taxon>Agromyces</taxon>
    </lineage>
</organism>
<evidence type="ECO:0000256" key="1">
    <source>
        <dbReference type="ARBA" id="ARBA00003416"/>
    </source>
</evidence>
<dbReference type="RefSeq" id="WP_210897538.1">
    <property type="nucleotide sequence ID" value="NZ_CP071696.1"/>
</dbReference>
<keyword evidence="7" id="KW-1133">Transmembrane helix</keyword>
<dbReference type="EMBL" id="CP071696">
    <property type="protein sequence ID" value="QTX04189.1"/>
    <property type="molecule type" value="Genomic_DNA"/>
</dbReference>
<dbReference type="Proteomes" id="UP000671914">
    <property type="component" value="Chromosome"/>
</dbReference>
<feature type="region of interest" description="Disordered" evidence="6">
    <location>
        <begin position="458"/>
        <end position="513"/>
    </location>
</feature>
<evidence type="ECO:0000256" key="7">
    <source>
        <dbReference type="SAM" id="Phobius"/>
    </source>
</evidence>
<dbReference type="PANTHER" id="PTHR30563:SF0">
    <property type="entry name" value="DNA RECOMBINATION PROTEIN RMUC"/>
    <property type="match status" value="1"/>
</dbReference>
<keyword evidence="3 5" id="KW-0175">Coiled coil</keyword>
<keyword evidence="9" id="KW-1185">Reference proteome</keyword>
<dbReference type="GO" id="GO:0006310">
    <property type="term" value="P:DNA recombination"/>
    <property type="evidence" value="ECO:0007669"/>
    <property type="project" value="UniProtKB-KW"/>
</dbReference>
<accession>A0A975INF5</accession>
<evidence type="ECO:0000313" key="8">
    <source>
        <dbReference type="EMBL" id="QTX04189.1"/>
    </source>
</evidence>
<feature type="compositionally biased region" description="Low complexity" evidence="6">
    <location>
        <begin position="467"/>
        <end position="478"/>
    </location>
</feature>
<comment type="function">
    <text evidence="1">Involved in DNA recombination.</text>
</comment>